<name>A0A1J4J7K2_9EUKA</name>
<dbReference type="OrthoDB" id="10510637at2759"/>
<dbReference type="RefSeq" id="XP_068347328.1">
    <property type="nucleotide sequence ID" value="XM_068495933.1"/>
</dbReference>
<evidence type="ECO:0000313" key="2">
    <source>
        <dbReference type="EMBL" id="OHS94191.1"/>
    </source>
</evidence>
<proteinExistence type="predicted"/>
<dbReference type="GeneID" id="94830637"/>
<dbReference type="EMBL" id="MLAK01001337">
    <property type="protein sequence ID" value="OHS94191.1"/>
    <property type="molecule type" value="Genomic_DNA"/>
</dbReference>
<sequence>MIILGITIYVRTPSIHSPESGAQQKIEVMDDEHDSVNHWYDIIIPSQNQIGKTSFLYPEILYPKNISVRSYSFDRKKFQIELSRFIGLLNPRSPTFSQPKVLVIGSNTAVGSAVVKELKSRKIPVLPMKNYIYFDFSYKDANIFFENVSLSSIIVVHQPPIFKYATTDGFAYISQTIQNYTDGFMKSLKKNNLDKIPIVYAVPPPYFEANTNVDYCYGSKLVFLPNVIDSNELYDTDNILLRAARECQIHGKTTVLEYSGEEMIESVTAESAAQFLISQIESFSPGRVTLRGSSNISLHDAIKLITQNPTQTNNNNNLTIIQDNENYEKEENDQNNDGKDKMNKNYENGENDKSEKKCRVTFVKSVHSIPPVKLSKNEFVIDGDVSSMIETTFDSFKEPKNKNPYLTIVITGRNDHFAGGFEDRAQVFLNKLGEAIEKVPTADIELIFVDYATDYPKNTYLDKVFTYPKELKNKIRFIIVPPSHHEMLTKKLKTRTPFLEYIAKNIGIYRSRGEFILTMNPDSILSVQFLECVANRNLNEGFLYQASRFSLTEEITRSNTKEDIFQLIEEPWNHKKIMFTENVDTSRNDMKLYRDYFDFELFLFRAGAGDFLLMSKKLWEAIGGFHEFGVNTQVDNMLNMKLLRMVTGFVRVYLPFSIVHQEHEHVSPKFGEVNDMLKIFEQFIHHGQTNAFDPERDALDWGYKDCAFEEILI</sequence>
<evidence type="ECO:0000256" key="1">
    <source>
        <dbReference type="SAM" id="MobiDB-lite"/>
    </source>
</evidence>
<feature type="region of interest" description="Disordered" evidence="1">
    <location>
        <begin position="313"/>
        <end position="353"/>
    </location>
</feature>
<protein>
    <submittedName>
        <fullName evidence="2">Uncharacterized protein</fullName>
    </submittedName>
</protein>
<gene>
    <name evidence="2" type="ORF">TRFO_11250</name>
</gene>
<dbReference type="VEuPathDB" id="TrichDB:TRFO_11250"/>
<organism evidence="2 3">
    <name type="scientific">Tritrichomonas foetus</name>
    <dbReference type="NCBI Taxonomy" id="1144522"/>
    <lineage>
        <taxon>Eukaryota</taxon>
        <taxon>Metamonada</taxon>
        <taxon>Parabasalia</taxon>
        <taxon>Tritrichomonadida</taxon>
        <taxon>Tritrichomonadidae</taxon>
        <taxon>Tritrichomonas</taxon>
    </lineage>
</organism>
<dbReference type="SUPFAM" id="SSF53448">
    <property type="entry name" value="Nucleotide-diphospho-sugar transferases"/>
    <property type="match status" value="1"/>
</dbReference>
<dbReference type="InterPro" id="IPR029044">
    <property type="entry name" value="Nucleotide-diphossugar_trans"/>
</dbReference>
<dbReference type="AlphaFoldDB" id="A0A1J4J7K2"/>
<keyword evidence="3" id="KW-1185">Reference proteome</keyword>
<accession>A0A1J4J7K2</accession>
<dbReference type="Proteomes" id="UP000179807">
    <property type="component" value="Unassembled WGS sequence"/>
</dbReference>
<dbReference type="Gene3D" id="3.90.550.10">
    <property type="entry name" value="Spore Coat Polysaccharide Biosynthesis Protein SpsA, Chain A"/>
    <property type="match status" value="1"/>
</dbReference>
<evidence type="ECO:0000313" key="3">
    <source>
        <dbReference type="Proteomes" id="UP000179807"/>
    </source>
</evidence>
<reference evidence="2" key="1">
    <citation type="submission" date="2016-10" db="EMBL/GenBank/DDBJ databases">
        <authorList>
            <person name="Benchimol M."/>
            <person name="Almeida L.G."/>
            <person name="Vasconcelos A.T."/>
            <person name="Perreira-Neves A."/>
            <person name="Rosa I.A."/>
            <person name="Tasca T."/>
            <person name="Bogo M.R."/>
            <person name="de Souza W."/>
        </authorList>
    </citation>
    <scope>NUCLEOTIDE SEQUENCE [LARGE SCALE GENOMIC DNA]</scope>
    <source>
        <strain evidence="2">K</strain>
    </source>
</reference>
<comment type="caution">
    <text evidence="2">The sequence shown here is derived from an EMBL/GenBank/DDBJ whole genome shotgun (WGS) entry which is preliminary data.</text>
</comment>
<feature type="compositionally biased region" description="Low complexity" evidence="1">
    <location>
        <begin position="313"/>
        <end position="324"/>
    </location>
</feature>